<evidence type="ECO:0000256" key="4">
    <source>
        <dbReference type="PROSITE-ProRule" id="PRU00679"/>
    </source>
</evidence>
<dbReference type="Gene3D" id="3.20.20.140">
    <property type="entry name" value="Metal-dependent hydrolases"/>
    <property type="match status" value="1"/>
</dbReference>
<name>A0A1H0U6V8_9CLOT</name>
<evidence type="ECO:0000313" key="5">
    <source>
        <dbReference type="EMBL" id="SDP61891.1"/>
    </source>
</evidence>
<reference evidence="5 6" key="1">
    <citation type="submission" date="2016-10" db="EMBL/GenBank/DDBJ databases">
        <authorList>
            <person name="de Groot N.N."/>
        </authorList>
    </citation>
    <scope>NUCLEOTIDE SEQUENCE [LARGE SCALE GENOMIC DNA]</scope>
    <source>
        <strain evidence="5 6">DSM 12272</strain>
    </source>
</reference>
<feature type="binding site" evidence="3">
    <location>
        <position position="20"/>
    </location>
    <ligand>
        <name>a divalent metal cation</name>
        <dbReference type="ChEBI" id="CHEBI:60240"/>
        <label>1</label>
    </ligand>
</feature>
<evidence type="ECO:0000256" key="1">
    <source>
        <dbReference type="ARBA" id="ARBA00022723"/>
    </source>
</evidence>
<gene>
    <name evidence="5" type="ORF">SAMN04488529_10993</name>
</gene>
<dbReference type="Pfam" id="PF02126">
    <property type="entry name" value="PTE"/>
    <property type="match status" value="1"/>
</dbReference>
<dbReference type="EMBL" id="FNJM01000009">
    <property type="protein sequence ID" value="SDP61891.1"/>
    <property type="molecule type" value="Genomic_DNA"/>
</dbReference>
<comment type="cofactor">
    <cofactor evidence="3">
        <name>a divalent metal cation</name>
        <dbReference type="ChEBI" id="CHEBI:60240"/>
    </cofactor>
    <text evidence="3">Binds 2 divalent metal cations per subunit.</text>
</comment>
<feature type="binding site" evidence="3">
    <location>
        <position position="194"/>
    </location>
    <ligand>
        <name>a divalent metal cation</name>
        <dbReference type="ChEBI" id="CHEBI:60240"/>
        <label>2</label>
    </ligand>
</feature>
<feature type="binding site" evidence="3">
    <location>
        <position position="22"/>
    </location>
    <ligand>
        <name>a divalent metal cation</name>
        <dbReference type="ChEBI" id="CHEBI:60240"/>
        <label>1</label>
    </ligand>
</feature>
<proteinExistence type="inferred from homology"/>
<organism evidence="5 6">
    <name type="scientific">Clostridium gasigenes</name>
    <dbReference type="NCBI Taxonomy" id="94869"/>
    <lineage>
        <taxon>Bacteria</taxon>
        <taxon>Bacillati</taxon>
        <taxon>Bacillota</taxon>
        <taxon>Clostridia</taxon>
        <taxon>Eubacteriales</taxon>
        <taxon>Clostridiaceae</taxon>
        <taxon>Clostridium</taxon>
    </lineage>
</organism>
<dbReference type="InterPro" id="IPR017947">
    <property type="entry name" value="AryldialkylPase_Zn-BS"/>
</dbReference>
<sequence>MIQTVCGLIDKKELGITLAHEHIIIDLSLIRNEQDSVLDNCKTMINEISYGKKLGLQSIVEVTNEGMGRNHLKLKYISEKAKVNIVASTGFYMEKYYDNKARDNAEEKIAEIMIKELTFGIDDTNIRAGIIGEIGSSLNTITELEKKVFNACIIASEKTGAAITTHCDLGTMGLEQAMLFSRSGINLDKVIIGHSDLNRNYKVIEKILSSGVNVAFDTISKNSYLDDDVRLYNLLKLLEMGYEDKIVLSQDLTRKSHLKINNGTGYTAVLGEFISKLKINGVDSKILSKLIGGNIARVIDKN</sequence>
<feature type="binding site" evidence="3">
    <location>
        <position position="133"/>
    </location>
    <ligand>
        <name>a divalent metal cation</name>
        <dbReference type="ChEBI" id="CHEBI:60240"/>
        <label>2</label>
    </ligand>
</feature>
<keyword evidence="6" id="KW-1185">Reference proteome</keyword>
<dbReference type="PANTHER" id="PTHR10819:SF3">
    <property type="entry name" value="PHOSPHOTRIESTERASE-RELATED PROTEIN"/>
    <property type="match status" value="1"/>
</dbReference>
<dbReference type="InterPro" id="IPR001559">
    <property type="entry name" value="Phosphotriesterase"/>
</dbReference>
<comment type="caution">
    <text evidence="4">Lacks conserved residue(s) required for the propagation of feature annotation.</text>
</comment>
<feature type="binding site" evidence="3">
    <location>
        <position position="133"/>
    </location>
    <ligand>
        <name>a divalent metal cation</name>
        <dbReference type="ChEBI" id="CHEBI:60240"/>
        <label>1</label>
    </ligand>
</feature>
<evidence type="ECO:0000313" key="6">
    <source>
        <dbReference type="Proteomes" id="UP000198597"/>
    </source>
</evidence>
<protein>
    <submittedName>
        <fullName evidence="5">Phosphotriesterase-related protein</fullName>
    </submittedName>
</protein>
<keyword evidence="2" id="KW-0378">Hydrolase</keyword>
<keyword evidence="1 3" id="KW-0479">Metal-binding</keyword>
<dbReference type="InterPro" id="IPR032466">
    <property type="entry name" value="Metal_Hydrolase"/>
</dbReference>
<accession>A0A1H0U6V8</accession>
<dbReference type="GO" id="GO:0016788">
    <property type="term" value="F:hydrolase activity, acting on ester bonds"/>
    <property type="evidence" value="ECO:0007669"/>
    <property type="project" value="InterPro"/>
</dbReference>
<dbReference type="STRING" id="94869.SAMN04488529_10993"/>
<dbReference type="Proteomes" id="UP000198597">
    <property type="component" value="Unassembled WGS sequence"/>
</dbReference>
<dbReference type="GO" id="GO:0008270">
    <property type="term" value="F:zinc ion binding"/>
    <property type="evidence" value="ECO:0007669"/>
    <property type="project" value="InterPro"/>
</dbReference>
<dbReference type="OrthoDB" id="105927at2"/>
<comment type="similarity">
    <text evidence="4">Belongs to the metallo-dependent hydrolases superfamily. Phosphotriesterase family.</text>
</comment>
<dbReference type="RefSeq" id="WP_089971103.1">
    <property type="nucleotide sequence ID" value="NZ_FNJM01000009.1"/>
</dbReference>
<evidence type="ECO:0000256" key="3">
    <source>
        <dbReference type="PIRSR" id="PIRSR601559-52"/>
    </source>
</evidence>
<dbReference type="AlphaFoldDB" id="A0A1H0U6V8"/>
<dbReference type="PANTHER" id="PTHR10819">
    <property type="entry name" value="PHOSPHOTRIESTERASE-RELATED"/>
    <property type="match status" value="1"/>
</dbReference>
<evidence type="ECO:0000256" key="2">
    <source>
        <dbReference type="ARBA" id="ARBA00022801"/>
    </source>
</evidence>
<dbReference type="PIRSF" id="PIRSF016839">
    <property type="entry name" value="PhP"/>
    <property type="match status" value="1"/>
</dbReference>
<feature type="binding site" evidence="3">
    <location>
        <position position="251"/>
    </location>
    <ligand>
        <name>a divalent metal cation</name>
        <dbReference type="ChEBI" id="CHEBI:60240"/>
        <label>1</label>
    </ligand>
</feature>
<feature type="binding site" evidence="3">
    <location>
        <position position="166"/>
    </location>
    <ligand>
        <name>a divalent metal cation</name>
        <dbReference type="ChEBI" id="CHEBI:60240"/>
        <label>2</label>
    </ligand>
</feature>
<dbReference type="SUPFAM" id="SSF51556">
    <property type="entry name" value="Metallo-dependent hydrolases"/>
    <property type="match status" value="1"/>
</dbReference>
<dbReference type="PROSITE" id="PS01322">
    <property type="entry name" value="PHOSPHOTRIESTERASE_1"/>
    <property type="match status" value="1"/>
</dbReference>
<dbReference type="PROSITE" id="PS51347">
    <property type="entry name" value="PHOSPHOTRIESTERASE_2"/>
    <property type="match status" value="1"/>
</dbReference>